<evidence type="ECO:0000256" key="5">
    <source>
        <dbReference type="PROSITE-ProRule" id="PRU00043"/>
    </source>
</evidence>
<accession>A0A9J7MD94</accession>
<dbReference type="OMA" id="HESENTS"/>
<keyword evidence="8" id="KW-0472">Membrane</keyword>
<reference evidence="12" key="2">
    <citation type="submission" date="2025-08" db="UniProtKB">
        <authorList>
            <consortium name="RefSeq"/>
        </authorList>
    </citation>
    <scope>IDENTIFICATION</scope>
    <source>
        <strain evidence="12">S238N-H82</strain>
        <tissue evidence="12">Testes</tissue>
    </source>
</reference>
<keyword evidence="11" id="KW-1185">Reference proteome</keyword>
<evidence type="ECO:0000259" key="9">
    <source>
        <dbReference type="PROSITE" id="PS50026"/>
    </source>
</evidence>
<keyword evidence="3" id="KW-0677">Repeat</keyword>
<evidence type="ECO:0000313" key="11">
    <source>
        <dbReference type="Proteomes" id="UP000001554"/>
    </source>
</evidence>
<dbReference type="KEGG" id="bfo:118431565"/>
<keyword evidence="8" id="KW-0812">Transmembrane</keyword>
<dbReference type="InterPro" id="IPR000742">
    <property type="entry name" value="EGF"/>
</dbReference>
<evidence type="ECO:0000256" key="8">
    <source>
        <dbReference type="SAM" id="Phobius"/>
    </source>
</evidence>
<evidence type="ECO:0000256" key="3">
    <source>
        <dbReference type="ARBA" id="ARBA00022737"/>
    </source>
</evidence>
<dbReference type="Pfam" id="PF12661">
    <property type="entry name" value="hEGF"/>
    <property type="match status" value="1"/>
</dbReference>
<evidence type="ECO:0000256" key="1">
    <source>
        <dbReference type="ARBA" id="ARBA00022536"/>
    </source>
</evidence>
<dbReference type="PANTHER" id="PTHR12916">
    <property type="entry name" value="CYTOCHROME C OXIDASE POLYPEPTIDE VIC-2"/>
    <property type="match status" value="1"/>
</dbReference>
<dbReference type="InterPro" id="IPR018097">
    <property type="entry name" value="EGF_Ca-bd_CS"/>
</dbReference>
<dbReference type="RefSeq" id="XP_035698700.1">
    <property type="nucleotide sequence ID" value="XM_035842807.1"/>
</dbReference>
<dbReference type="AlphaFoldDB" id="A0A9J7MD94"/>
<keyword evidence="4 6" id="KW-1015">Disulfide bond</keyword>
<evidence type="ECO:0000256" key="6">
    <source>
        <dbReference type="PROSITE-ProRule" id="PRU00076"/>
    </source>
</evidence>
<feature type="region of interest" description="Disordered" evidence="7">
    <location>
        <begin position="482"/>
        <end position="535"/>
    </location>
</feature>
<dbReference type="PROSITE" id="PS00010">
    <property type="entry name" value="ASX_HYDROXYL"/>
    <property type="match status" value="1"/>
</dbReference>
<dbReference type="PANTHER" id="PTHR12916:SF4">
    <property type="entry name" value="UNINFLATABLE, ISOFORM C"/>
    <property type="match status" value="1"/>
</dbReference>
<dbReference type="InterPro" id="IPR013032">
    <property type="entry name" value="EGF-like_CS"/>
</dbReference>
<dbReference type="InterPro" id="IPR000152">
    <property type="entry name" value="EGF-type_Asp/Asn_hydroxyl_site"/>
</dbReference>
<dbReference type="OrthoDB" id="10052132at2759"/>
<keyword evidence="2" id="KW-0732">Signal</keyword>
<keyword evidence="5" id="KW-0106">Calcium</keyword>
<feature type="domain" description="EGF-like" evidence="9">
    <location>
        <begin position="308"/>
        <end position="347"/>
    </location>
</feature>
<dbReference type="Gene3D" id="2.60.40.60">
    <property type="entry name" value="Cadherins"/>
    <property type="match status" value="1"/>
</dbReference>
<comment type="caution">
    <text evidence="6">Lacks conserved residue(s) required for the propagation of feature annotation.</text>
</comment>
<dbReference type="PROSITE" id="PS01187">
    <property type="entry name" value="EGF_CA"/>
    <property type="match status" value="1"/>
</dbReference>
<dbReference type="PROSITE" id="PS00022">
    <property type="entry name" value="EGF_1"/>
    <property type="match status" value="1"/>
</dbReference>
<dbReference type="Pfam" id="PF17963">
    <property type="entry name" value="Big_9"/>
    <property type="match status" value="1"/>
</dbReference>
<feature type="region of interest" description="Disordered" evidence="7">
    <location>
        <begin position="442"/>
        <end position="464"/>
    </location>
</feature>
<evidence type="ECO:0000256" key="4">
    <source>
        <dbReference type="ARBA" id="ARBA00023157"/>
    </source>
</evidence>
<feature type="disulfide bond" evidence="6">
    <location>
        <begin position="337"/>
        <end position="346"/>
    </location>
</feature>
<gene>
    <name evidence="12" type="primary">LOC118431565</name>
</gene>
<dbReference type="CDD" id="cd11304">
    <property type="entry name" value="Cadherin_repeat"/>
    <property type="match status" value="1"/>
</dbReference>
<dbReference type="GeneID" id="118431565"/>
<dbReference type="SUPFAM" id="SSF57196">
    <property type="entry name" value="EGF/Laminin"/>
    <property type="match status" value="1"/>
</dbReference>
<dbReference type="PROSITE" id="PS50026">
    <property type="entry name" value="EGF_3"/>
    <property type="match status" value="1"/>
</dbReference>
<name>A0A9J7MD94_BRAFL</name>
<dbReference type="PROSITE" id="PS50268">
    <property type="entry name" value="CADHERIN_2"/>
    <property type="match status" value="1"/>
</dbReference>
<evidence type="ECO:0000313" key="12">
    <source>
        <dbReference type="RefSeq" id="XP_035698700.1"/>
    </source>
</evidence>
<dbReference type="Gene3D" id="2.10.25.10">
    <property type="entry name" value="Laminin"/>
    <property type="match status" value="2"/>
</dbReference>
<dbReference type="GO" id="GO:0005509">
    <property type="term" value="F:calcium ion binding"/>
    <property type="evidence" value="ECO:0007669"/>
    <property type="project" value="UniProtKB-UniRule"/>
</dbReference>
<evidence type="ECO:0000256" key="2">
    <source>
        <dbReference type="ARBA" id="ARBA00022729"/>
    </source>
</evidence>
<evidence type="ECO:0000259" key="10">
    <source>
        <dbReference type="PROSITE" id="PS50268"/>
    </source>
</evidence>
<protein>
    <submittedName>
        <fullName evidence="12">Uncharacterized protein LOC118431565</fullName>
    </submittedName>
</protein>
<feature type="domain" description="Cadherin" evidence="10">
    <location>
        <begin position="57"/>
        <end position="146"/>
    </location>
</feature>
<dbReference type="Proteomes" id="UP000001554">
    <property type="component" value="Chromosome 15"/>
</dbReference>
<evidence type="ECO:0000256" key="7">
    <source>
        <dbReference type="SAM" id="MobiDB-lite"/>
    </source>
</evidence>
<feature type="transmembrane region" description="Helical" evidence="8">
    <location>
        <begin position="391"/>
        <end position="413"/>
    </location>
</feature>
<dbReference type="GO" id="GO:0016020">
    <property type="term" value="C:membrane"/>
    <property type="evidence" value="ECO:0007669"/>
    <property type="project" value="InterPro"/>
</dbReference>
<reference evidence="11" key="1">
    <citation type="journal article" date="2020" name="Nat. Ecol. Evol.">
        <title>Deeply conserved synteny resolves early events in vertebrate evolution.</title>
        <authorList>
            <person name="Simakov O."/>
            <person name="Marletaz F."/>
            <person name="Yue J.X."/>
            <person name="O'Connell B."/>
            <person name="Jenkins J."/>
            <person name="Brandt A."/>
            <person name="Calef R."/>
            <person name="Tung C.H."/>
            <person name="Huang T.K."/>
            <person name="Schmutz J."/>
            <person name="Satoh N."/>
            <person name="Yu J.K."/>
            <person name="Putnam N.H."/>
            <person name="Green R.E."/>
            <person name="Rokhsar D.S."/>
        </authorList>
    </citation>
    <scope>NUCLEOTIDE SEQUENCE [LARGE SCALE GENOMIC DNA]</scope>
    <source>
        <strain evidence="11">S238N-H82</strain>
    </source>
</reference>
<dbReference type="SMART" id="SM00181">
    <property type="entry name" value="EGF"/>
    <property type="match status" value="2"/>
</dbReference>
<dbReference type="GO" id="GO:0007156">
    <property type="term" value="P:homophilic cell adhesion via plasma membrane adhesion molecules"/>
    <property type="evidence" value="ECO:0007669"/>
    <property type="project" value="InterPro"/>
</dbReference>
<proteinExistence type="predicted"/>
<organism evidence="11 12">
    <name type="scientific">Branchiostoma floridae</name>
    <name type="common">Florida lancelet</name>
    <name type="synonym">Amphioxus</name>
    <dbReference type="NCBI Taxonomy" id="7739"/>
    <lineage>
        <taxon>Eukaryota</taxon>
        <taxon>Metazoa</taxon>
        <taxon>Chordata</taxon>
        <taxon>Cephalochordata</taxon>
        <taxon>Leptocardii</taxon>
        <taxon>Amphioxiformes</taxon>
        <taxon>Branchiostomatidae</taxon>
        <taxon>Branchiostoma</taxon>
    </lineage>
</organism>
<sequence length="535" mass="59098">MHLCSTTAASTHRSRRSEQRYFSGTAQFSVVIINGTFQNGPPVLLSPLRMSMGEDEGTLTAQLVAKDPEDDDLVFRLNEQQHDTGDMVYLDERGTLRYKPALDFSGSREIPITISESRDDGNPLLSTSLTIVIDVRDENDTPQPFVVHEGEEKLQGSGILHLTVEENHPENVDFEELKFMVGAYDVDAEDAVTLRIQSPSNGKIEVSKHLKNVTFKEPNCSMSVEAKRKEWADAFKKSWAGPAIPYPCGIVLPHPPDLLNWVLAAVTYIPDQHFFGEDTVKFYAGDASGARSKLVTVVIQVRQKPCLNGGRCVGPESDPDCQHQSRSDGFHDFTCNCPVGFEGRHCEINPNDCMRMLDPCPKNYTCIDQVNGYVCHCEPGWPCNGLTLGEIVGITAGCLVALIILIVILKLLIQKHKGTFKVRQSPEESQVELEQLAKPEGQALPAFDNPAYEPTNAADGTTNFSNAKTVWDDEVMEVEFRHEELDEAAPIANSEKMEPEQLLPPAVTGKTAPDDSEDFGNFFNLPGSATSETDR</sequence>
<dbReference type="FunFam" id="2.10.25.10:FF:001123">
    <property type="entry name" value="Uncharacterized protein"/>
    <property type="match status" value="1"/>
</dbReference>
<dbReference type="InterPro" id="IPR002126">
    <property type="entry name" value="Cadherin-like_dom"/>
</dbReference>
<dbReference type="PROSITE" id="PS01186">
    <property type="entry name" value="EGF_2"/>
    <property type="match status" value="1"/>
</dbReference>
<keyword evidence="1 6" id="KW-0245">EGF-like domain</keyword>
<dbReference type="CDD" id="cd00054">
    <property type="entry name" value="EGF_CA"/>
    <property type="match status" value="2"/>
</dbReference>
<keyword evidence="8" id="KW-1133">Transmembrane helix</keyword>